<evidence type="ECO:0000313" key="1">
    <source>
        <dbReference type="EMBL" id="KAK5140696.1"/>
    </source>
</evidence>
<accession>A0ABR0KYI6</accession>
<comment type="caution">
    <text evidence="1">The sequence shown here is derived from an EMBL/GenBank/DDBJ whole genome shotgun (WGS) entry which is preliminary data.</text>
</comment>
<keyword evidence="2" id="KW-1185">Reference proteome</keyword>
<gene>
    <name evidence="1" type="ORF">LTR32_006570</name>
</gene>
<protein>
    <submittedName>
        <fullName evidence="1">Uncharacterized protein</fullName>
    </submittedName>
</protein>
<sequence>MTTDEAKDEMMAMMRARRFQTFQSSINAISSQPPDFDEVVQLFGLTIETAKIIVVTSYTTAAARFLRHWMVDKKTNKRYPVARLARTECEEEGVDREAYITTSAIAAELDEERDGEKSFELRVMPRLFGTSIWDKTHLPKNVKIMQLFTATSTATVKPSKTEDGTLPIEHYDQIRQVRADCGGSYLKADDKTHAELVTALDHKVHTKLMGDHDKDGAIDRMVSSIQSQATSHRSTALSSNCTRALSRWRSTFEVAHKAQFGEAEVNIVAATPHAKGIPPLGAHALPTPVEDPETEAREKIDKRRRLKVASKISAFEMFYRKNVPANAKDSQHCASATAQFITILTLNCTYDQYILPTYAKAMIA</sequence>
<evidence type="ECO:0000313" key="2">
    <source>
        <dbReference type="Proteomes" id="UP001308179"/>
    </source>
</evidence>
<dbReference type="EMBL" id="JAVRRR010000738">
    <property type="protein sequence ID" value="KAK5140696.1"/>
    <property type="molecule type" value="Genomic_DNA"/>
</dbReference>
<organism evidence="1 2">
    <name type="scientific">Rachicladosporium monterosium</name>
    <dbReference type="NCBI Taxonomy" id="1507873"/>
    <lineage>
        <taxon>Eukaryota</taxon>
        <taxon>Fungi</taxon>
        <taxon>Dikarya</taxon>
        <taxon>Ascomycota</taxon>
        <taxon>Pezizomycotina</taxon>
        <taxon>Dothideomycetes</taxon>
        <taxon>Dothideomycetidae</taxon>
        <taxon>Cladosporiales</taxon>
        <taxon>Cladosporiaceae</taxon>
        <taxon>Rachicladosporium</taxon>
    </lineage>
</organism>
<name>A0ABR0KYI6_9PEZI</name>
<dbReference type="Proteomes" id="UP001308179">
    <property type="component" value="Unassembled WGS sequence"/>
</dbReference>
<reference evidence="1 2" key="1">
    <citation type="submission" date="2023-08" db="EMBL/GenBank/DDBJ databases">
        <title>Black Yeasts Isolated from many extreme environments.</title>
        <authorList>
            <person name="Coleine C."/>
            <person name="Stajich J.E."/>
            <person name="Selbmann L."/>
        </authorList>
    </citation>
    <scope>NUCLEOTIDE SEQUENCE [LARGE SCALE GENOMIC DNA]</scope>
    <source>
        <strain evidence="1 2">CCFEE 5386</strain>
    </source>
</reference>
<proteinExistence type="predicted"/>